<reference evidence="16 17" key="1">
    <citation type="journal article" date="2019" name="Int. J. Syst. Evol. Microbiol.">
        <title>The Global Catalogue of Microorganisms (GCM) 10K type strain sequencing project: providing services to taxonomists for standard genome sequencing and annotation.</title>
        <authorList>
            <consortium name="The Broad Institute Genomics Platform"/>
            <consortium name="The Broad Institute Genome Sequencing Center for Infectious Disease"/>
            <person name="Wu L."/>
            <person name="Ma J."/>
        </authorList>
    </citation>
    <scope>NUCLEOTIDE SEQUENCE [LARGE SCALE GENOMIC DNA]</scope>
    <source>
        <strain evidence="16 17">JCM 12928</strain>
    </source>
</reference>
<keyword evidence="5 11" id="KW-0812">Transmembrane</keyword>
<gene>
    <name evidence="16" type="ORF">GCM10009422_27810</name>
</gene>
<dbReference type="PANTHER" id="PTHR32552">
    <property type="entry name" value="FERRICHROME IRON RECEPTOR-RELATED"/>
    <property type="match status" value="1"/>
</dbReference>
<evidence type="ECO:0000256" key="4">
    <source>
        <dbReference type="ARBA" id="ARBA00022496"/>
    </source>
</evidence>
<dbReference type="InterPro" id="IPR036942">
    <property type="entry name" value="Beta-barrel_TonB_sf"/>
</dbReference>
<feature type="domain" description="TonB-dependent receptor-like beta-barrel" evidence="14">
    <location>
        <begin position="286"/>
        <end position="740"/>
    </location>
</feature>
<keyword evidence="6" id="KW-0408">Iron</keyword>
<dbReference type="SUPFAM" id="SSF56935">
    <property type="entry name" value="Porins"/>
    <property type="match status" value="1"/>
</dbReference>
<evidence type="ECO:0000256" key="11">
    <source>
        <dbReference type="PROSITE-ProRule" id="PRU01360"/>
    </source>
</evidence>
<evidence type="ECO:0000256" key="1">
    <source>
        <dbReference type="ARBA" id="ARBA00004571"/>
    </source>
</evidence>
<accession>A0ABN1H4J2</accession>
<dbReference type="InterPro" id="IPR000531">
    <property type="entry name" value="Beta-barrel_TonB"/>
</dbReference>
<dbReference type="Proteomes" id="UP001501352">
    <property type="component" value="Unassembled WGS sequence"/>
</dbReference>
<keyword evidence="4" id="KW-0410">Iron transport</keyword>
<evidence type="ECO:0000259" key="14">
    <source>
        <dbReference type="Pfam" id="PF00593"/>
    </source>
</evidence>
<dbReference type="InterPro" id="IPR039426">
    <property type="entry name" value="TonB-dep_rcpt-like"/>
</dbReference>
<keyword evidence="3 11" id="KW-1134">Transmembrane beta strand</keyword>
<keyword evidence="2 11" id="KW-0813">Transport</keyword>
<keyword evidence="7" id="KW-0406">Ion transport</keyword>
<feature type="domain" description="TonB-dependent receptor plug" evidence="15">
    <location>
        <begin position="54"/>
        <end position="161"/>
    </location>
</feature>
<evidence type="ECO:0000256" key="3">
    <source>
        <dbReference type="ARBA" id="ARBA00022452"/>
    </source>
</evidence>
<dbReference type="Pfam" id="PF07715">
    <property type="entry name" value="Plug"/>
    <property type="match status" value="1"/>
</dbReference>
<keyword evidence="17" id="KW-1185">Reference proteome</keyword>
<evidence type="ECO:0000256" key="13">
    <source>
        <dbReference type="SAM" id="SignalP"/>
    </source>
</evidence>
<keyword evidence="13" id="KW-0732">Signal</keyword>
<evidence type="ECO:0000256" key="7">
    <source>
        <dbReference type="ARBA" id="ARBA00023065"/>
    </source>
</evidence>
<sequence>MNIRGSISVSALLLAASLTATPAFAQQAPAGAPQEETSRIDDVIVTATKREERLIEVPVAVTAIGAEQLQNSGVSDIRELTGLAPSVQFQTPGGGADSSIRIRGIGTTSTNPGLESSVGVVIDGVTRARTGVALSELGDLERIEVLRGPQGTLFGRNTSSGLINIVTRAPSFSGIDGRLEGTYGAFSNMRVAGAINVPLSDNAAVRVEASSETRDGFYPDANSQETMDNLDRQFVRAKLRYEPSENLSWLFSADYTQREENCCIAVLAIAGPTYGLVNSLSAARGNVGYTSTNPFDRQASKTRGRVNSENIDDWGFSAQADWDLGWASLTSVTAYRSWEASRSQDFDHSGADLGFFAPDGLHQNFDVFTQEFRLQGTTGRLDWLVGAYYSDEDVRNDSAYRMGADYPLIYGGAATFQATTLAAFTPGDGARGVGEQSGQDISFFTHNIFNVTDALSVTAGLRWTQNKKSIDFWGENFNPACDSARATGDAPGVTRFCAPFWDTRMNPAGDTDSRTEDAITGTFNIAYQFAPNINGYVSYSRGYKSGGYNFDRAGFTTPATPNARDLAFSEETVDAYEIGLKTEFFDRRLIANLAAYKQTFEGFQLIEYTGVNFVVRSLAEAVSEGVELEVTWRPLDGLTITNGLSYTDAYYPNDPGNSTYSGREMEQSPDWVNVSSVTYEFPISGDLYGVAYIDNRYSSEFFTGGFDPNRVQGSFSVANARFSLRNEGGDWAVDLWARNVFDKDYYRRVIPATFQAGSYSAFLGDPRTYGITLRRNF</sequence>
<comment type="subcellular location">
    <subcellularLocation>
        <location evidence="1 11">Cell outer membrane</location>
        <topology evidence="1 11">Multi-pass membrane protein</topology>
    </subcellularLocation>
</comment>
<dbReference type="PROSITE" id="PS52016">
    <property type="entry name" value="TONB_DEPENDENT_REC_3"/>
    <property type="match status" value="1"/>
</dbReference>
<dbReference type="EMBL" id="BAAAGA010000007">
    <property type="protein sequence ID" value="GAA0628855.1"/>
    <property type="molecule type" value="Genomic_DNA"/>
</dbReference>
<dbReference type="RefSeq" id="WP_343794592.1">
    <property type="nucleotide sequence ID" value="NZ_BAAAGA010000007.1"/>
</dbReference>
<dbReference type="Gene3D" id="2.40.170.20">
    <property type="entry name" value="TonB-dependent receptor, beta-barrel domain"/>
    <property type="match status" value="1"/>
</dbReference>
<keyword evidence="8 12" id="KW-0798">TonB box</keyword>
<proteinExistence type="inferred from homology"/>
<keyword evidence="9 11" id="KW-0472">Membrane</keyword>
<evidence type="ECO:0000256" key="12">
    <source>
        <dbReference type="RuleBase" id="RU003357"/>
    </source>
</evidence>
<evidence type="ECO:0000256" key="6">
    <source>
        <dbReference type="ARBA" id="ARBA00023004"/>
    </source>
</evidence>
<dbReference type="PANTHER" id="PTHR32552:SF81">
    <property type="entry name" value="TONB-DEPENDENT OUTER MEMBRANE RECEPTOR"/>
    <property type="match status" value="1"/>
</dbReference>
<keyword evidence="10 11" id="KW-0998">Cell outer membrane</keyword>
<dbReference type="Pfam" id="PF00593">
    <property type="entry name" value="TonB_dep_Rec_b-barrel"/>
    <property type="match status" value="1"/>
</dbReference>
<dbReference type="InterPro" id="IPR012910">
    <property type="entry name" value="Plug_dom"/>
</dbReference>
<feature type="chain" id="PRO_5046649228" evidence="13">
    <location>
        <begin position="26"/>
        <end position="777"/>
    </location>
</feature>
<evidence type="ECO:0000259" key="15">
    <source>
        <dbReference type="Pfam" id="PF07715"/>
    </source>
</evidence>
<evidence type="ECO:0000256" key="10">
    <source>
        <dbReference type="ARBA" id="ARBA00023237"/>
    </source>
</evidence>
<protein>
    <submittedName>
        <fullName evidence="16">TonB-dependent receptor</fullName>
    </submittedName>
</protein>
<comment type="caution">
    <text evidence="16">The sequence shown here is derived from an EMBL/GenBank/DDBJ whole genome shotgun (WGS) entry which is preliminary data.</text>
</comment>
<evidence type="ECO:0000256" key="2">
    <source>
        <dbReference type="ARBA" id="ARBA00022448"/>
    </source>
</evidence>
<evidence type="ECO:0000313" key="17">
    <source>
        <dbReference type="Proteomes" id="UP001501352"/>
    </source>
</evidence>
<feature type="signal peptide" evidence="13">
    <location>
        <begin position="1"/>
        <end position="25"/>
    </location>
</feature>
<name>A0ABN1H4J2_9CAUL</name>
<evidence type="ECO:0000256" key="8">
    <source>
        <dbReference type="ARBA" id="ARBA00023077"/>
    </source>
</evidence>
<comment type="similarity">
    <text evidence="11 12">Belongs to the TonB-dependent receptor family.</text>
</comment>
<evidence type="ECO:0000256" key="9">
    <source>
        <dbReference type="ARBA" id="ARBA00023136"/>
    </source>
</evidence>
<evidence type="ECO:0000256" key="5">
    <source>
        <dbReference type="ARBA" id="ARBA00022692"/>
    </source>
</evidence>
<keyword evidence="16" id="KW-0675">Receptor</keyword>
<organism evidence="16 17">
    <name type="scientific">Brevundimonas kwangchunensis</name>
    <dbReference type="NCBI Taxonomy" id="322163"/>
    <lineage>
        <taxon>Bacteria</taxon>
        <taxon>Pseudomonadati</taxon>
        <taxon>Pseudomonadota</taxon>
        <taxon>Alphaproteobacteria</taxon>
        <taxon>Caulobacterales</taxon>
        <taxon>Caulobacteraceae</taxon>
        <taxon>Brevundimonas</taxon>
    </lineage>
</organism>
<evidence type="ECO:0000313" key="16">
    <source>
        <dbReference type="EMBL" id="GAA0628855.1"/>
    </source>
</evidence>